<organism evidence="2 3">
    <name type="scientific">Candidatus Yanofskybacteria bacterium RIFCSPHIGHO2_02_FULL_43_15c</name>
    <dbReference type="NCBI Taxonomy" id="1802679"/>
    <lineage>
        <taxon>Bacteria</taxon>
        <taxon>Candidatus Yanofskyibacteriota</taxon>
    </lineage>
</organism>
<evidence type="ECO:0000313" key="2">
    <source>
        <dbReference type="EMBL" id="OGN13543.1"/>
    </source>
</evidence>
<comment type="caution">
    <text evidence="2">The sequence shown here is derived from an EMBL/GenBank/DDBJ whole genome shotgun (WGS) entry which is preliminary data.</text>
</comment>
<gene>
    <name evidence="2" type="ORF">A3C71_02535</name>
</gene>
<protein>
    <submittedName>
        <fullName evidence="2">Uncharacterized protein</fullName>
    </submittedName>
</protein>
<proteinExistence type="predicted"/>
<evidence type="ECO:0000313" key="3">
    <source>
        <dbReference type="Proteomes" id="UP000178197"/>
    </source>
</evidence>
<name>A0A1F8FKD1_9BACT</name>
<sequence length="91" mass="10056">MLTKRLASNQPSEYPQRGKKVDEMQTNLICLSPPLTMPSKASIPIYFDILLNKIKNPIVTRQGCMLTQGEGGPEIHLSPWGAVRAVRGPLL</sequence>
<feature type="region of interest" description="Disordered" evidence="1">
    <location>
        <begin position="1"/>
        <end position="20"/>
    </location>
</feature>
<evidence type="ECO:0000256" key="1">
    <source>
        <dbReference type="SAM" id="MobiDB-lite"/>
    </source>
</evidence>
<dbReference type="AlphaFoldDB" id="A0A1F8FKD1"/>
<dbReference type="EMBL" id="MGJT01000005">
    <property type="protein sequence ID" value="OGN13543.1"/>
    <property type="molecule type" value="Genomic_DNA"/>
</dbReference>
<dbReference type="Proteomes" id="UP000178197">
    <property type="component" value="Unassembled WGS sequence"/>
</dbReference>
<reference evidence="2 3" key="1">
    <citation type="journal article" date="2016" name="Nat. Commun.">
        <title>Thousands of microbial genomes shed light on interconnected biogeochemical processes in an aquifer system.</title>
        <authorList>
            <person name="Anantharaman K."/>
            <person name="Brown C.T."/>
            <person name="Hug L.A."/>
            <person name="Sharon I."/>
            <person name="Castelle C.J."/>
            <person name="Probst A.J."/>
            <person name="Thomas B.C."/>
            <person name="Singh A."/>
            <person name="Wilkins M.J."/>
            <person name="Karaoz U."/>
            <person name="Brodie E.L."/>
            <person name="Williams K.H."/>
            <person name="Hubbard S.S."/>
            <person name="Banfield J.F."/>
        </authorList>
    </citation>
    <scope>NUCLEOTIDE SEQUENCE [LARGE SCALE GENOMIC DNA]</scope>
</reference>
<feature type="compositionally biased region" description="Polar residues" evidence="1">
    <location>
        <begin position="1"/>
        <end position="13"/>
    </location>
</feature>
<accession>A0A1F8FKD1</accession>